<organism evidence="4 5">
    <name type="scientific">Streptomyces spinosisporus</name>
    <dbReference type="NCBI Taxonomy" id="2927582"/>
    <lineage>
        <taxon>Bacteria</taxon>
        <taxon>Bacillati</taxon>
        <taxon>Actinomycetota</taxon>
        <taxon>Actinomycetes</taxon>
        <taxon>Kitasatosporales</taxon>
        <taxon>Streptomycetaceae</taxon>
        <taxon>Streptomyces</taxon>
    </lineage>
</organism>
<dbReference type="InterPro" id="IPR043700">
    <property type="entry name" value="DSD"/>
</dbReference>
<dbReference type="EC" id="4.2.1.118" evidence="1"/>
<name>A0ABS9X9V6_9ACTN</name>
<dbReference type="PANTHER" id="PTHR12110:SF21">
    <property type="entry name" value="XYLOSE ISOMERASE-LIKE TIM BARREL DOMAIN-CONTAINING PROTEIN"/>
    <property type="match status" value="1"/>
</dbReference>
<keyword evidence="5" id="KW-1185">Reference proteome</keyword>
<feature type="compositionally biased region" description="Low complexity" evidence="2">
    <location>
        <begin position="547"/>
        <end position="557"/>
    </location>
</feature>
<dbReference type="HAMAP" id="MF_02238">
    <property type="entry name" value="DSD"/>
    <property type="match status" value="1"/>
</dbReference>
<feature type="domain" description="VOC" evidence="3">
    <location>
        <begin position="281"/>
        <end position="392"/>
    </location>
</feature>
<reference evidence="4" key="1">
    <citation type="submission" date="2022-03" db="EMBL/GenBank/DDBJ databases">
        <title>Streptomyces 7R015 and 7R016 isolated from Barleria lupulina in Thailand.</title>
        <authorList>
            <person name="Kanchanasin P."/>
            <person name="Phongsopitanun W."/>
            <person name="Tanasupawat S."/>
        </authorList>
    </citation>
    <scope>NUCLEOTIDE SEQUENCE</scope>
    <source>
        <strain evidence="4">7R016</strain>
    </source>
</reference>
<comment type="pathway">
    <text evidence="1">Aromatic compound metabolism; 3,4-dihydroxybenzoate biosynthesis.</text>
</comment>
<evidence type="ECO:0000259" key="3">
    <source>
        <dbReference type="PROSITE" id="PS51819"/>
    </source>
</evidence>
<dbReference type="Pfam" id="PF14696">
    <property type="entry name" value="Glyoxalase_5"/>
    <property type="match status" value="1"/>
</dbReference>
<evidence type="ECO:0000256" key="2">
    <source>
        <dbReference type="SAM" id="MobiDB-lite"/>
    </source>
</evidence>
<accession>A0ABS9X9V6</accession>
<feature type="domain" description="VOC" evidence="3">
    <location>
        <begin position="562"/>
        <end position="714"/>
    </location>
</feature>
<dbReference type="InterPro" id="IPR013022">
    <property type="entry name" value="Xyl_isomerase-like_TIM-brl"/>
</dbReference>
<dbReference type="Pfam" id="PF01261">
    <property type="entry name" value="AP_endonuc_2"/>
    <property type="match status" value="1"/>
</dbReference>
<sequence length="738" mass="78195">MRTAIATVSLSGTLTEKLTAASRAGFDGVEIFENDLLASRLAPEEVRERCADLGLSIDLYQPMRDMEAVPEEEFSRNLRRARRKFEVMRRLGADTVLVCSSVHAAAVDDDELAARQLSQLADLAQEFGIRVAYEALAWGRHVSTYDHAWRIVEAADHPALGTCLDSFHILSRGSDPKAIADIPGEKIFFLQLADAPLLAMDVLQWSWHYRCFPGQGGFDVAGLVRHVLRAGYDGPLSLEVFNDVFRQAEAGPAAVDAHRSLLVLQESLGSVELPGPVVPTGVAFAELVTPDAEPVSEVLGALGFARTARHRSKPVDLWEQGEARVLVNTGPAVRREGTGLAAIGLESPDPAGAARRAEALLSPVLPRRRATTDAPLDAVAAPDGTELFFCATGRPELPDWRGDFEDVVHTATTPGVHAASGYGAHPATAPGAHVATGSGVPAATGRGARDVTGLGTQDAPGLGAYTATEPGACAPKQPGAHARTTPGGQAASEPDAQDTPAPDAHTATTPGVHTATEPGAPAATRPRAHTAPKPDAQDTTAPGAQNTTAPDAHTAPTPHVTRIDHLALVQPWHQFDEAALFHRSVLGLSAQESVDVADPYGLLRSRAVANGDGSVRIVLSVGAAPRDDTVHAQHIALATDDVVAAARRFLAAGGRLLPIPANYYDDLAARFEFADGELETYRELGILYDRDAHGEFRHCYTRTVGRVFFELVQRDGGHRGYGAQNAPVRLAAQHLTGG</sequence>
<dbReference type="Pfam" id="PF00903">
    <property type="entry name" value="Glyoxalase"/>
    <property type="match status" value="1"/>
</dbReference>
<feature type="binding site" evidence="1">
    <location>
        <position position="165"/>
    </location>
    <ligand>
        <name>a divalent metal cation</name>
        <dbReference type="ChEBI" id="CHEBI:60240"/>
        <note>catalytic</note>
    </ligand>
</feature>
<comment type="cofactor">
    <cofactor evidence="1">
        <name>a divalent metal cation</name>
        <dbReference type="ChEBI" id="CHEBI:60240"/>
    </cofactor>
</comment>
<dbReference type="InterPro" id="IPR037523">
    <property type="entry name" value="VOC_core"/>
</dbReference>
<feature type="binding site" evidence="1">
    <location>
        <position position="134"/>
    </location>
    <ligand>
        <name>a divalent metal cation</name>
        <dbReference type="ChEBI" id="CHEBI:60240"/>
        <note>catalytic</note>
    </ligand>
</feature>
<evidence type="ECO:0000256" key="1">
    <source>
        <dbReference type="HAMAP-Rule" id="MF_02238"/>
    </source>
</evidence>
<feature type="compositionally biased region" description="Polar residues" evidence="2">
    <location>
        <begin position="537"/>
        <end position="546"/>
    </location>
</feature>
<dbReference type="SUPFAM" id="SSF51658">
    <property type="entry name" value="Xylose isomerase-like"/>
    <property type="match status" value="1"/>
</dbReference>
<evidence type="ECO:0000313" key="5">
    <source>
        <dbReference type="Proteomes" id="UP001165270"/>
    </source>
</evidence>
<dbReference type="Gene3D" id="3.20.20.150">
    <property type="entry name" value="Divalent-metal-dependent TIM barrel enzymes"/>
    <property type="match status" value="1"/>
</dbReference>
<keyword evidence="1" id="KW-0456">Lyase</keyword>
<gene>
    <name evidence="4" type="ORF">MQN93_03390</name>
</gene>
<feature type="binding site" evidence="1">
    <location>
        <position position="634"/>
    </location>
    <ligand>
        <name>Mg(2+)</name>
        <dbReference type="ChEBI" id="CHEBI:18420"/>
    </ligand>
</feature>
<dbReference type="EMBL" id="JALDAX010000001">
    <property type="protein sequence ID" value="MCI3238765.1"/>
    <property type="molecule type" value="Genomic_DNA"/>
</dbReference>
<feature type="binding site" evidence="1">
    <location>
        <position position="710"/>
    </location>
    <ligand>
        <name>Mg(2+)</name>
        <dbReference type="ChEBI" id="CHEBI:18420"/>
    </ligand>
</feature>
<dbReference type="InterPro" id="IPR004360">
    <property type="entry name" value="Glyas_Fos-R_dOase_dom"/>
</dbReference>
<feature type="binding site" evidence="1">
    <location>
        <position position="191"/>
    </location>
    <ligand>
        <name>a divalent metal cation</name>
        <dbReference type="ChEBI" id="CHEBI:60240"/>
        <note>catalytic</note>
    </ligand>
</feature>
<dbReference type="Proteomes" id="UP001165270">
    <property type="component" value="Unassembled WGS sequence"/>
</dbReference>
<dbReference type="PANTHER" id="PTHR12110">
    <property type="entry name" value="HYDROXYPYRUVATE ISOMERASE"/>
    <property type="match status" value="1"/>
</dbReference>
<dbReference type="InterPro" id="IPR050312">
    <property type="entry name" value="IolE/XylAMocC-like"/>
</dbReference>
<feature type="binding site" evidence="1">
    <location>
        <position position="239"/>
    </location>
    <ligand>
        <name>a divalent metal cation</name>
        <dbReference type="ChEBI" id="CHEBI:60240"/>
        <note>catalytic</note>
    </ligand>
</feature>
<comment type="similarity">
    <text evidence="1">Belongs to the bacterial two-domain DSD family.</text>
</comment>
<feature type="binding site" evidence="1">
    <location>
        <position position="565"/>
    </location>
    <ligand>
        <name>Mg(2+)</name>
        <dbReference type="ChEBI" id="CHEBI:18420"/>
    </ligand>
</feature>
<dbReference type="Gene3D" id="3.10.180.10">
    <property type="entry name" value="2,3-Dihydroxybiphenyl 1,2-Dioxygenase, domain 1"/>
    <property type="match status" value="2"/>
</dbReference>
<comment type="caution">
    <text evidence="4">The sequence shown here is derived from an EMBL/GenBank/DDBJ whole genome shotgun (WGS) entry which is preliminary data.</text>
</comment>
<dbReference type="InterPro" id="IPR036237">
    <property type="entry name" value="Xyl_isomerase-like_sf"/>
</dbReference>
<comment type="catalytic activity">
    <reaction evidence="1">
        <text>3-dehydroshikimate = 3,4-dihydroxybenzoate + H2O</text>
        <dbReference type="Rhea" id="RHEA:24848"/>
        <dbReference type="ChEBI" id="CHEBI:15377"/>
        <dbReference type="ChEBI" id="CHEBI:16630"/>
        <dbReference type="ChEBI" id="CHEBI:36241"/>
        <dbReference type="EC" id="4.2.1.118"/>
    </reaction>
</comment>
<dbReference type="PROSITE" id="PS51819">
    <property type="entry name" value="VOC"/>
    <property type="match status" value="2"/>
</dbReference>
<dbReference type="RefSeq" id="WP_242708209.1">
    <property type="nucleotide sequence ID" value="NZ_JALDAX010000001.1"/>
</dbReference>
<feature type="compositionally biased region" description="Low complexity" evidence="2">
    <location>
        <begin position="497"/>
        <end position="531"/>
    </location>
</feature>
<keyword evidence="1" id="KW-0479">Metal-binding</keyword>
<comment type="function">
    <text evidence="1">Catalyzes the conversion of 3-dehydroshikimate to protocatechuate (3,4-dihydroxybenzoate), a common intermediate of quinate and shikimate degradation pathways.</text>
</comment>
<protein>
    <recommendedName>
        <fullName evidence="1">3-dehydroshikimate dehydratase</fullName>
        <shortName evidence="1">DSD</shortName>
        <ecNumber evidence="1">4.2.1.118</ecNumber>
    </recommendedName>
</protein>
<dbReference type="SUPFAM" id="SSF54593">
    <property type="entry name" value="Glyoxalase/Bleomycin resistance protein/Dihydroxybiphenyl dioxygenase"/>
    <property type="match status" value="2"/>
</dbReference>
<evidence type="ECO:0000313" key="4">
    <source>
        <dbReference type="EMBL" id="MCI3238765.1"/>
    </source>
</evidence>
<proteinExistence type="inferred from homology"/>
<dbReference type="InterPro" id="IPR029068">
    <property type="entry name" value="Glyas_Bleomycin-R_OHBP_Dase"/>
</dbReference>
<feature type="region of interest" description="Disordered" evidence="2">
    <location>
        <begin position="419"/>
        <end position="557"/>
    </location>
</feature>